<reference evidence="1" key="1">
    <citation type="submission" date="2018-10" db="EMBL/GenBank/DDBJ databases">
        <authorList>
            <person name="Plewniak F."/>
        </authorList>
    </citation>
    <scope>NUCLEOTIDE SEQUENCE</scope>
</reference>
<dbReference type="EMBL" id="UOYP01000103">
    <property type="protein sequence ID" value="VAY87289.1"/>
    <property type="molecule type" value="Genomic_DNA"/>
</dbReference>
<proteinExistence type="predicted"/>
<accession>A0A3P3ZML8</accession>
<protein>
    <submittedName>
        <fullName evidence="1">Uncharacterized protein</fullName>
    </submittedName>
</protein>
<gene>
    <name evidence="1" type="ORF">CARN8_1910001</name>
</gene>
<organism evidence="1">
    <name type="scientific">mine drainage metagenome</name>
    <dbReference type="NCBI Taxonomy" id="410659"/>
    <lineage>
        <taxon>unclassified sequences</taxon>
        <taxon>metagenomes</taxon>
        <taxon>ecological metagenomes</taxon>
    </lineage>
</organism>
<dbReference type="AlphaFoldDB" id="A0A3P3ZML8"/>
<name>A0A3P3ZML8_9ZZZZ</name>
<evidence type="ECO:0000313" key="1">
    <source>
        <dbReference type="EMBL" id="VAY87289.1"/>
    </source>
</evidence>
<sequence>MNIQWLISGKDIARVKGVGRGAVQQHFGAATERSINDHNLASIIFPANSN</sequence>